<accession>A0A1H3FZJ5</accession>
<dbReference type="GO" id="GO:0016471">
    <property type="term" value="C:vacuolar proton-transporting V-type ATPase complex"/>
    <property type="evidence" value="ECO:0007669"/>
    <property type="project" value="TreeGrafter"/>
</dbReference>
<dbReference type="PANTHER" id="PTHR11629">
    <property type="entry name" value="VACUOLAR PROTON ATPASES"/>
    <property type="match status" value="1"/>
</dbReference>
<dbReference type="PANTHER" id="PTHR11629:SF63">
    <property type="entry name" value="V-TYPE PROTON ATPASE SUBUNIT A"/>
    <property type="match status" value="1"/>
</dbReference>
<dbReference type="Proteomes" id="UP000199266">
    <property type="component" value="Unassembled WGS sequence"/>
</dbReference>
<dbReference type="EMBL" id="FNPD01000007">
    <property type="protein sequence ID" value="SDX96502.1"/>
    <property type="molecule type" value="Genomic_DNA"/>
</dbReference>
<name>A0A1H3FZJ5_9BACT</name>
<dbReference type="Pfam" id="PF01496">
    <property type="entry name" value="V_ATPase_I"/>
    <property type="match status" value="2"/>
</dbReference>
<organism evidence="10 11">
    <name type="scientific">Acetomicrobium thermoterrenum DSM 13490</name>
    <dbReference type="NCBI Taxonomy" id="1120987"/>
    <lineage>
        <taxon>Bacteria</taxon>
        <taxon>Thermotogati</taxon>
        <taxon>Synergistota</taxon>
        <taxon>Synergistia</taxon>
        <taxon>Synergistales</taxon>
        <taxon>Acetomicrobiaceae</taxon>
        <taxon>Acetomicrobium</taxon>
    </lineage>
</organism>
<evidence type="ECO:0000256" key="4">
    <source>
        <dbReference type="ARBA" id="ARBA00022692"/>
    </source>
</evidence>
<evidence type="ECO:0000256" key="3">
    <source>
        <dbReference type="ARBA" id="ARBA00022448"/>
    </source>
</evidence>
<dbReference type="GO" id="GO:0007035">
    <property type="term" value="P:vacuolar acidification"/>
    <property type="evidence" value="ECO:0007669"/>
    <property type="project" value="TreeGrafter"/>
</dbReference>
<feature type="transmembrane region" description="Helical" evidence="9">
    <location>
        <begin position="592"/>
        <end position="615"/>
    </location>
</feature>
<sequence length="654" mass="73858">MAIIRMLAVTLIGPKDEMEYVANQMILLGGFQPLSLDLILGDRSLRSKVKTSTDNPYDELLSEMAYVWQAAGESLPEAHPVPVTKEQTYERMRAEVRKITEKLRLWAERKSSLQEEVDELKAILVCAEALIKNKMDPKELLDTQNLLMFFGKLSDENFKRLEESSQSVPMLVMKLYSWHHETWMLAFAIPEYKEGAEKLLDSVYFKGYSIDDVLKTISDNPAEALQKRIDNKIRAIEGLSKAAKDYLDKRRKELEKLYSSVYTMQRIYDLCKGRGEIGDIYVLSGWIPEDMLAQLKSLIEHQAPRTTVMIEEEKNLPYSEIRVPTYLRNLPLVRAFQHVVAMYSLPSYGEIDPSFFVAVTFCLFFGFMFGDVGHGLVLGLLAHLLQKKRKMSKSLGTVVKAAACSSVLFGFLYGSIFGFEDIIPAIWMSPMKDMGKMLSLSLVIGVSIVTIGMILNMILCYRQRDFGRMLFDGRGMAGLIFYLTAAWAIYAVMSHKPLPIPGWVVATLLCVLLTCIILRDLLARILLKERISSSANESGGLYLFEVFHNLLSFLSNTISFLRLAAFALNHVGLSLAVFMLSDMVTSLPGGLFAKIAILVIGNVVIIGLEGLIVFIQTLRLEYYEFFSKFYKGGGVSFKPVRWEKTGESVSRSQM</sequence>
<feature type="coiled-coil region" evidence="8">
    <location>
        <begin position="89"/>
        <end position="130"/>
    </location>
</feature>
<dbReference type="AlphaFoldDB" id="A0A1H3FZJ5"/>
<feature type="transmembrane region" description="Helical" evidence="9">
    <location>
        <begin position="500"/>
        <end position="522"/>
    </location>
</feature>
<dbReference type="RefSeq" id="WP_040348813.1">
    <property type="nucleotide sequence ID" value="NZ_FNPD01000007.1"/>
</dbReference>
<comment type="subcellular location">
    <subcellularLocation>
        <location evidence="1">Membrane</location>
        <topology evidence="1">Multi-pass membrane protein</topology>
    </subcellularLocation>
</comment>
<keyword evidence="7 9" id="KW-0472">Membrane</keyword>
<keyword evidence="6" id="KW-0406">Ion transport</keyword>
<evidence type="ECO:0000256" key="2">
    <source>
        <dbReference type="ARBA" id="ARBA00009904"/>
    </source>
</evidence>
<dbReference type="GO" id="GO:0046961">
    <property type="term" value="F:proton-transporting ATPase activity, rotational mechanism"/>
    <property type="evidence" value="ECO:0007669"/>
    <property type="project" value="InterPro"/>
</dbReference>
<reference evidence="11" key="1">
    <citation type="submission" date="2016-10" db="EMBL/GenBank/DDBJ databases">
        <authorList>
            <person name="Varghese N."/>
            <person name="Submissions S."/>
        </authorList>
    </citation>
    <scope>NUCLEOTIDE SEQUENCE [LARGE SCALE GENOMIC DNA]</scope>
    <source>
        <strain evidence="11">DSM 13490</strain>
    </source>
</reference>
<evidence type="ECO:0000313" key="11">
    <source>
        <dbReference type="Proteomes" id="UP000199266"/>
    </source>
</evidence>
<keyword evidence="11" id="KW-1185">Reference proteome</keyword>
<dbReference type="InterPro" id="IPR002490">
    <property type="entry name" value="V-ATPase_116kDa_su"/>
</dbReference>
<keyword evidence="3" id="KW-0813">Transport</keyword>
<dbReference type="GO" id="GO:0033179">
    <property type="term" value="C:proton-transporting V-type ATPase, V0 domain"/>
    <property type="evidence" value="ECO:0007669"/>
    <property type="project" value="InterPro"/>
</dbReference>
<feature type="transmembrane region" description="Helical" evidence="9">
    <location>
        <begin position="437"/>
        <end position="461"/>
    </location>
</feature>
<evidence type="ECO:0000256" key="5">
    <source>
        <dbReference type="ARBA" id="ARBA00022989"/>
    </source>
</evidence>
<feature type="transmembrane region" description="Helical" evidence="9">
    <location>
        <begin position="560"/>
        <end position="580"/>
    </location>
</feature>
<evidence type="ECO:0000256" key="7">
    <source>
        <dbReference type="ARBA" id="ARBA00023136"/>
    </source>
</evidence>
<feature type="transmembrane region" description="Helical" evidence="9">
    <location>
        <begin position="355"/>
        <end position="385"/>
    </location>
</feature>
<evidence type="ECO:0000256" key="1">
    <source>
        <dbReference type="ARBA" id="ARBA00004141"/>
    </source>
</evidence>
<gene>
    <name evidence="10" type="ORF">SAMN03080603_01308</name>
</gene>
<dbReference type="GO" id="GO:0051117">
    <property type="term" value="F:ATPase binding"/>
    <property type="evidence" value="ECO:0007669"/>
    <property type="project" value="TreeGrafter"/>
</dbReference>
<comment type="similarity">
    <text evidence="2">Belongs to the V-ATPase 116 kDa subunit family.</text>
</comment>
<feature type="transmembrane region" description="Helical" evidence="9">
    <location>
        <begin position="473"/>
        <end position="494"/>
    </location>
</feature>
<evidence type="ECO:0000256" key="6">
    <source>
        <dbReference type="ARBA" id="ARBA00023065"/>
    </source>
</evidence>
<feature type="transmembrane region" description="Helical" evidence="9">
    <location>
        <begin position="397"/>
        <end position="417"/>
    </location>
</feature>
<evidence type="ECO:0000256" key="9">
    <source>
        <dbReference type="SAM" id="Phobius"/>
    </source>
</evidence>
<evidence type="ECO:0000313" key="10">
    <source>
        <dbReference type="EMBL" id="SDX96502.1"/>
    </source>
</evidence>
<keyword evidence="4 9" id="KW-0812">Transmembrane</keyword>
<keyword evidence="5 9" id="KW-1133">Transmembrane helix</keyword>
<proteinExistence type="inferred from homology"/>
<keyword evidence="8" id="KW-0175">Coiled coil</keyword>
<protein>
    <submittedName>
        <fullName evidence="10">V/A-type H+-transporting ATPase subunit I</fullName>
    </submittedName>
</protein>
<evidence type="ECO:0000256" key="8">
    <source>
        <dbReference type="SAM" id="Coils"/>
    </source>
</evidence>